<evidence type="ECO:0000256" key="1">
    <source>
        <dbReference type="SAM" id="MobiDB-lite"/>
    </source>
</evidence>
<dbReference type="SUPFAM" id="SSF63748">
    <property type="entry name" value="Tudor/PWWP/MBT"/>
    <property type="match status" value="1"/>
</dbReference>
<dbReference type="SMART" id="SM00293">
    <property type="entry name" value="PWWP"/>
    <property type="match status" value="1"/>
</dbReference>
<dbReference type="OrthoDB" id="9975114at2759"/>
<feature type="compositionally biased region" description="Polar residues" evidence="1">
    <location>
        <begin position="224"/>
        <end position="233"/>
    </location>
</feature>
<dbReference type="Gene3D" id="2.30.30.140">
    <property type="match status" value="1"/>
</dbReference>
<dbReference type="Proteomes" id="UP000774326">
    <property type="component" value="Unassembled WGS sequence"/>
</dbReference>
<evidence type="ECO:0000313" key="4">
    <source>
        <dbReference type="Proteomes" id="UP000774326"/>
    </source>
</evidence>
<dbReference type="Pfam" id="PF00855">
    <property type="entry name" value="PWWP"/>
    <property type="match status" value="1"/>
</dbReference>
<feature type="compositionally biased region" description="Basic and acidic residues" evidence="1">
    <location>
        <begin position="513"/>
        <end position="538"/>
    </location>
</feature>
<name>A0A9P8TNT4_WICPI</name>
<feature type="region of interest" description="Disordered" evidence="1">
    <location>
        <begin position="437"/>
        <end position="590"/>
    </location>
</feature>
<dbReference type="AlphaFoldDB" id="A0A9P8TNT4"/>
<protein>
    <recommendedName>
        <fullName evidence="2">PWWP domain-containing protein</fullName>
    </recommendedName>
</protein>
<feature type="region of interest" description="Disordered" evidence="1">
    <location>
        <begin position="161"/>
        <end position="303"/>
    </location>
</feature>
<feature type="compositionally biased region" description="Low complexity" evidence="1">
    <location>
        <begin position="477"/>
        <end position="487"/>
    </location>
</feature>
<feature type="compositionally biased region" description="Low complexity" evidence="1">
    <location>
        <begin position="562"/>
        <end position="581"/>
    </location>
</feature>
<organism evidence="3 4">
    <name type="scientific">Wickerhamomyces pijperi</name>
    <name type="common">Yeast</name>
    <name type="synonym">Pichia pijperi</name>
    <dbReference type="NCBI Taxonomy" id="599730"/>
    <lineage>
        <taxon>Eukaryota</taxon>
        <taxon>Fungi</taxon>
        <taxon>Dikarya</taxon>
        <taxon>Ascomycota</taxon>
        <taxon>Saccharomycotina</taxon>
        <taxon>Saccharomycetes</taxon>
        <taxon>Phaffomycetales</taxon>
        <taxon>Wickerhamomycetaceae</taxon>
        <taxon>Wickerhamomyces</taxon>
    </lineage>
</organism>
<feature type="compositionally biased region" description="Basic residues" evidence="1">
    <location>
        <begin position="235"/>
        <end position="244"/>
    </location>
</feature>
<evidence type="ECO:0000259" key="2">
    <source>
        <dbReference type="PROSITE" id="PS50812"/>
    </source>
</evidence>
<dbReference type="PROSITE" id="PS50812">
    <property type="entry name" value="PWWP"/>
    <property type="match status" value="1"/>
</dbReference>
<accession>A0A9P8TNT4</accession>
<feature type="compositionally biased region" description="Polar residues" evidence="1">
    <location>
        <begin position="276"/>
        <end position="289"/>
    </location>
</feature>
<feature type="compositionally biased region" description="Acidic residues" evidence="1">
    <location>
        <begin position="188"/>
        <end position="221"/>
    </location>
</feature>
<proteinExistence type="predicted"/>
<gene>
    <name evidence="3" type="ORF">WICPIJ_003337</name>
</gene>
<dbReference type="InterPro" id="IPR000313">
    <property type="entry name" value="PWWP_dom"/>
</dbReference>
<reference evidence="3" key="2">
    <citation type="submission" date="2021-01" db="EMBL/GenBank/DDBJ databases">
        <authorList>
            <person name="Schikora-Tamarit M.A."/>
        </authorList>
    </citation>
    <scope>NUCLEOTIDE SEQUENCE</scope>
    <source>
        <strain evidence="3">CBS2887</strain>
    </source>
</reference>
<feature type="compositionally biased region" description="Acidic residues" evidence="1">
    <location>
        <begin position="162"/>
        <end position="175"/>
    </location>
</feature>
<comment type="caution">
    <text evidence="3">The sequence shown here is derived from an EMBL/GenBank/DDBJ whole genome shotgun (WGS) entry which is preliminary data.</text>
</comment>
<dbReference type="EMBL" id="JAEUBG010001839">
    <property type="protein sequence ID" value="KAH3685696.1"/>
    <property type="molecule type" value="Genomic_DNA"/>
</dbReference>
<sequence length="590" mass="66853">MSQFNSYKDIKPGSLILTKFGTYPWWPAFTVPPEYLESSVISEKVKNHECGPIPILFLGDGTFLWPRLEAMKPFKANEFPPKPKKQRKTSNYNAFVEANMLVKAEEEGGMPKFEAALRNYNLLDEEDDEFVHPTSYGRWIGYVTKVNSDLRQRQREDSILLGEDDSLSMDEDAEEPATKKSKKRSADELDAEEEEADQEDEEIEEEKEQDEEEEEEEEEEEVKSVSSTKTPLRNQKPRAKKQRTLSKSTPSESQKDEPTIANISTSTEKLRKTRLTKSQELPARNTSPLTEEEHKISPDDLEQDATEELKPLKPTPSFKDISKTDIEALFVIYRASLQRALIQRGTIPSIDEYTNASVMLEDLEKIESDNLIEIDFLRTSKLYKVLKVMLKLDYKQDPEPTENEFNVKDLRLKERAESLLLKWQPLIQEIVEEKKREKGGQVMVSTVDAINKNGTVRDPKKPPRKQSNTKSNKSKATETTATTDSSSIPTQDDASKSSEQNAETPDAINSSEIKTDEPLITESEKVEEKVEKTEDRVSSEATAPNGQIGISPEATIEEPEPADSSSTTTTTTEPTTDATEPVQRSKEESK</sequence>
<reference evidence="3" key="1">
    <citation type="journal article" date="2021" name="Open Biol.">
        <title>Shared evolutionary footprints suggest mitochondrial oxidative damage underlies multiple complex I losses in fungi.</title>
        <authorList>
            <person name="Schikora-Tamarit M.A."/>
            <person name="Marcet-Houben M."/>
            <person name="Nosek J."/>
            <person name="Gabaldon T."/>
        </authorList>
    </citation>
    <scope>NUCLEOTIDE SEQUENCE</scope>
    <source>
        <strain evidence="3">CBS2887</strain>
    </source>
</reference>
<keyword evidence="4" id="KW-1185">Reference proteome</keyword>
<feature type="domain" description="PWWP" evidence="2">
    <location>
        <begin position="12"/>
        <end position="77"/>
    </location>
</feature>
<feature type="compositionally biased region" description="Polar residues" evidence="1">
    <location>
        <begin position="488"/>
        <end position="512"/>
    </location>
</feature>
<evidence type="ECO:0000313" key="3">
    <source>
        <dbReference type="EMBL" id="KAH3685696.1"/>
    </source>
</evidence>